<proteinExistence type="predicted"/>
<dbReference type="RefSeq" id="WP_344574690.1">
    <property type="nucleotide sequence ID" value="NZ_BAAARK010000005.1"/>
</dbReference>
<reference evidence="2 3" key="1">
    <citation type="journal article" date="2019" name="Int. J. Syst. Evol. Microbiol.">
        <title>The Global Catalogue of Microorganisms (GCM) 10K type strain sequencing project: providing services to taxonomists for standard genome sequencing and annotation.</title>
        <authorList>
            <consortium name="The Broad Institute Genomics Platform"/>
            <consortium name="The Broad Institute Genome Sequencing Center for Infectious Disease"/>
            <person name="Wu L."/>
            <person name="Ma J."/>
        </authorList>
    </citation>
    <scope>NUCLEOTIDE SEQUENCE [LARGE SCALE GENOMIC DNA]</scope>
    <source>
        <strain evidence="2 3">JCM 16374</strain>
    </source>
</reference>
<gene>
    <name evidence="2" type="ORF">GCM10009864_20020</name>
</gene>
<protein>
    <submittedName>
        <fullName evidence="2">Uncharacterized protein</fullName>
    </submittedName>
</protein>
<dbReference type="Proteomes" id="UP001500994">
    <property type="component" value="Unassembled WGS sequence"/>
</dbReference>
<comment type="caution">
    <text evidence="2">The sequence shown here is derived from an EMBL/GenBank/DDBJ whole genome shotgun (WGS) entry which is preliminary data.</text>
</comment>
<sequence>MSMTVSAADSLLSCTIEPDPDPLTVSTAKDPVMGRLDITVGLGNLGPAYCKSVTVRIPIGADASALTENRAHLTSAVSGATGWIARDGFADGTWQVFEFVPERPVQVTERTVTLIVSQIEVNTTVGEATIEIIEETSSTRESFTSKTTEAPVMKFPAEFVFRNFRPTKVMVNNGEHACLKWDGSADAAYTMYWGRNNCKDVSKVREWETPEPLSAPTGFMLQAAVTAGGQTLTHTLTTVVMVERPDLEVGNLIVYGDLKAESGTVRIRDLRGPSGVPLKINSNTEFLTGNNVTITDNLAIDGNLNANGDLNAKGNLNAVTDGKTVRIRDLRGPYGISLKINSNTEFLTGNNVTIGGNRALRNGDTLRFVSHKGRYLQEGADYGGEKEIAETSRTLYSNAKWVTNHVSSATSSHEAEDGREPLEPMEADPVDTGAEA</sequence>
<feature type="region of interest" description="Disordered" evidence="1">
    <location>
        <begin position="406"/>
        <end position="436"/>
    </location>
</feature>
<dbReference type="EMBL" id="BAAARK010000005">
    <property type="protein sequence ID" value="GAA2654845.1"/>
    <property type="molecule type" value="Genomic_DNA"/>
</dbReference>
<accession>A0ABN3RPD0</accession>
<keyword evidence="3" id="KW-1185">Reference proteome</keyword>
<evidence type="ECO:0000313" key="2">
    <source>
        <dbReference type="EMBL" id="GAA2654845.1"/>
    </source>
</evidence>
<organism evidence="2 3">
    <name type="scientific">Streptomyces lunalinharesii</name>
    <dbReference type="NCBI Taxonomy" id="333384"/>
    <lineage>
        <taxon>Bacteria</taxon>
        <taxon>Bacillati</taxon>
        <taxon>Actinomycetota</taxon>
        <taxon>Actinomycetes</taxon>
        <taxon>Kitasatosporales</taxon>
        <taxon>Streptomycetaceae</taxon>
        <taxon>Streptomyces</taxon>
    </lineage>
</organism>
<feature type="compositionally biased region" description="Basic and acidic residues" evidence="1">
    <location>
        <begin position="413"/>
        <end position="422"/>
    </location>
</feature>
<name>A0ABN3RPD0_9ACTN</name>
<evidence type="ECO:0000313" key="3">
    <source>
        <dbReference type="Proteomes" id="UP001500994"/>
    </source>
</evidence>
<evidence type="ECO:0000256" key="1">
    <source>
        <dbReference type="SAM" id="MobiDB-lite"/>
    </source>
</evidence>